<dbReference type="Proteomes" id="UP000054166">
    <property type="component" value="Unassembled WGS sequence"/>
</dbReference>
<name>A0A0C3B7B0_PILCF</name>
<feature type="compositionally biased region" description="Pro residues" evidence="2">
    <location>
        <begin position="181"/>
        <end position="194"/>
    </location>
</feature>
<dbReference type="EMBL" id="KN832996">
    <property type="protein sequence ID" value="KIM82108.1"/>
    <property type="molecule type" value="Genomic_DNA"/>
</dbReference>
<gene>
    <name evidence="3" type="ORF">PILCRDRAFT_8348</name>
</gene>
<keyword evidence="1" id="KW-0175">Coiled coil</keyword>
<organism evidence="3 4">
    <name type="scientific">Piloderma croceum (strain F 1598)</name>
    <dbReference type="NCBI Taxonomy" id="765440"/>
    <lineage>
        <taxon>Eukaryota</taxon>
        <taxon>Fungi</taxon>
        <taxon>Dikarya</taxon>
        <taxon>Basidiomycota</taxon>
        <taxon>Agaricomycotina</taxon>
        <taxon>Agaricomycetes</taxon>
        <taxon>Agaricomycetidae</taxon>
        <taxon>Atheliales</taxon>
        <taxon>Atheliaceae</taxon>
        <taxon>Piloderma</taxon>
    </lineage>
</organism>
<evidence type="ECO:0000256" key="2">
    <source>
        <dbReference type="SAM" id="MobiDB-lite"/>
    </source>
</evidence>
<evidence type="ECO:0000256" key="1">
    <source>
        <dbReference type="SAM" id="Coils"/>
    </source>
</evidence>
<keyword evidence="4" id="KW-1185">Reference proteome</keyword>
<dbReference type="HOGENOM" id="CLU_1171009_0_0_1"/>
<accession>A0A0C3B7B0</accession>
<evidence type="ECO:0000313" key="4">
    <source>
        <dbReference type="Proteomes" id="UP000054166"/>
    </source>
</evidence>
<sequence>MSSPAIDWDTGPPDPPQRGFDLDQWSCADLDCDRQKYVLKAEYDELSAKYEQLQLRIRKLTCDTPQSQITDRVPSGLIQWCLTAEGSPPSVVNNNWDAHGGHFTEVGGNITQWKDDDSSLFYINGFWYDSMSKALTAQTIHIPTISLIEFNSRSSPMTMSAPQADNDDNLEDLDGIRSPQLHPPANHPTPPPTRPDLTLQISQSLLEVQKLQPHEGVSDVFGTHKCVEVVDLMTNED</sequence>
<protein>
    <submittedName>
        <fullName evidence="3">Uncharacterized protein</fullName>
    </submittedName>
</protein>
<evidence type="ECO:0000313" key="3">
    <source>
        <dbReference type="EMBL" id="KIM82108.1"/>
    </source>
</evidence>
<feature type="coiled-coil region" evidence="1">
    <location>
        <begin position="36"/>
        <end position="63"/>
    </location>
</feature>
<proteinExistence type="predicted"/>
<reference evidence="4" key="2">
    <citation type="submission" date="2015-01" db="EMBL/GenBank/DDBJ databases">
        <title>Evolutionary Origins and Diversification of the Mycorrhizal Mutualists.</title>
        <authorList>
            <consortium name="DOE Joint Genome Institute"/>
            <consortium name="Mycorrhizal Genomics Consortium"/>
            <person name="Kohler A."/>
            <person name="Kuo A."/>
            <person name="Nagy L.G."/>
            <person name="Floudas D."/>
            <person name="Copeland A."/>
            <person name="Barry K.W."/>
            <person name="Cichocki N."/>
            <person name="Veneault-Fourrey C."/>
            <person name="LaButti K."/>
            <person name="Lindquist E.A."/>
            <person name="Lipzen A."/>
            <person name="Lundell T."/>
            <person name="Morin E."/>
            <person name="Murat C."/>
            <person name="Riley R."/>
            <person name="Ohm R."/>
            <person name="Sun H."/>
            <person name="Tunlid A."/>
            <person name="Henrissat B."/>
            <person name="Grigoriev I.V."/>
            <person name="Hibbett D.S."/>
            <person name="Martin F."/>
        </authorList>
    </citation>
    <scope>NUCLEOTIDE SEQUENCE [LARGE SCALE GENOMIC DNA]</scope>
    <source>
        <strain evidence="4">F 1598</strain>
    </source>
</reference>
<dbReference type="InParanoid" id="A0A0C3B7B0"/>
<feature type="region of interest" description="Disordered" evidence="2">
    <location>
        <begin position="155"/>
        <end position="197"/>
    </location>
</feature>
<reference evidence="3 4" key="1">
    <citation type="submission" date="2014-04" db="EMBL/GenBank/DDBJ databases">
        <authorList>
            <consortium name="DOE Joint Genome Institute"/>
            <person name="Kuo A."/>
            <person name="Tarkka M."/>
            <person name="Buscot F."/>
            <person name="Kohler A."/>
            <person name="Nagy L.G."/>
            <person name="Floudas D."/>
            <person name="Copeland A."/>
            <person name="Barry K.W."/>
            <person name="Cichocki N."/>
            <person name="Veneault-Fourrey C."/>
            <person name="LaButti K."/>
            <person name="Lindquist E.A."/>
            <person name="Lipzen A."/>
            <person name="Lundell T."/>
            <person name="Morin E."/>
            <person name="Murat C."/>
            <person name="Sun H."/>
            <person name="Tunlid A."/>
            <person name="Henrissat B."/>
            <person name="Grigoriev I.V."/>
            <person name="Hibbett D.S."/>
            <person name="Martin F."/>
            <person name="Nordberg H.P."/>
            <person name="Cantor M.N."/>
            <person name="Hua S.X."/>
        </authorList>
    </citation>
    <scope>NUCLEOTIDE SEQUENCE [LARGE SCALE GENOMIC DNA]</scope>
    <source>
        <strain evidence="3 4">F 1598</strain>
    </source>
</reference>
<dbReference type="AlphaFoldDB" id="A0A0C3B7B0"/>
<feature type="region of interest" description="Disordered" evidence="2">
    <location>
        <begin position="1"/>
        <end position="20"/>
    </location>
</feature>